<name>A0ABP8QFA5_9BACT</name>
<comment type="subcellular location">
    <subcellularLocation>
        <location evidence="1">Membrane</location>
    </subcellularLocation>
</comment>
<evidence type="ECO:0000313" key="3">
    <source>
        <dbReference type="EMBL" id="GAA4502463.1"/>
    </source>
</evidence>
<dbReference type="PANTHER" id="PTHR14097:SF8">
    <property type="entry name" value="NAD(P)-BINDING DOMAIN-CONTAINING PROTEIN"/>
    <property type="match status" value="1"/>
</dbReference>
<organism evidence="3 4">
    <name type="scientific">Hymenobacter ginsengisoli</name>
    <dbReference type="NCBI Taxonomy" id="1051626"/>
    <lineage>
        <taxon>Bacteria</taxon>
        <taxon>Pseudomonadati</taxon>
        <taxon>Bacteroidota</taxon>
        <taxon>Cytophagia</taxon>
        <taxon>Cytophagales</taxon>
        <taxon>Hymenobacteraceae</taxon>
        <taxon>Hymenobacter</taxon>
    </lineage>
</organism>
<dbReference type="PANTHER" id="PTHR14097">
    <property type="entry name" value="OXIDOREDUCTASE HTATIP2"/>
    <property type="match status" value="1"/>
</dbReference>
<dbReference type="InterPro" id="IPR001509">
    <property type="entry name" value="Epimerase_deHydtase"/>
</dbReference>
<dbReference type="EMBL" id="BAABGQ010000006">
    <property type="protein sequence ID" value="GAA4502463.1"/>
    <property type="molecule type" value="Genomic_DNA"/>
</dbReference>
<evidence type="ECO:0000259" key="2">
    <source>
        <dbReference type="Pfam" id="PF01370"/>
    </source>
</evidence>
<dbReference type="Pfam" id="PF01370">
    <property type="entry name" value="Epimerase"/>
    <property type="match status" value="1"/>
</dbReference>
<dbReference type="Proteomes" id="UP001501243">
    <property type="component" value="Unassembled WGS sequence"/>
</dbReference>
<dbReference type="InterPro" id="IPR036291">
    <property type="entry name" value="NAD(P)-bd_dom_sf"/>
</dbReference>
<evidence type="ECO:0000256" key="1">
    <source>
        <dbReference type="ARBA" id="ARBA00004370"/>
    </source>
</evidence>
<comment type="caution">
    <text evidence="3">The sequence shown here is derived from an EMBL/GenBank/DDBJ whole genome shotgun (WGS) entry which is preliminary data.</text>
</comment>
<dbReference type="Gene3D" id="3.40.50.720">
    <property type="entry name" value="NAD(P)-binding Rossmann-like Domain"/>
    <property type="match status" value="1"/>
</dbReference>
<feature type="domain" description="NAD-dependent epimerase/dehydratase" evidence="2">
    <location>
        <begin position="5"/>
        <end position="121"/>
    </location>
</feature>
<reference evidence="4" key="1">
    <citation type="journal article" date="2019" name="Int. J. Syst. Evol. Microbiol.">
        <title>The Global Catalogue of Microorganisms (GCM) 10K type strain sequencing project: providing services to taxonomists for standard genome sequencing and annotation.</title>
        <authorList>
            <consortium name="The Broad Institute Genomics Platform"/>
            <consortium name="The Broad Institute Genome Sequencing Center for Infectious Disease"/>
            <person name="Wu L."/>
            <person name="Ma J."/>
        </authorList>
    </citation>
    <scope>NUCLEOTIDE SEQUENCE [LARGE SCALE GENOMIC DNA]</scope>
    <source>
        <strain evidence="4">JCM 17841</strain>
    </source>
</reference>
<proteinExistence type="predicted"/>
<protein>
    <submittedName>
        <fullName evidence="3">Epimerase</fullName>
    </submittedName>
</protein>
<gene>
    <name evidence="3" type="ORF">GCM10023172_25900</name>
</gene>
<dbReference type="RefSeq" id="WP_208130012.1">
    <property type="nucleotide sequence ID" value="NZ_BAABGQ010000006.1"/>
</dbReference>
<accession>A0ABP8QFA5</accession>
<keyword evidence="4" id="KW-1185">Reference proteome</keyword>
<evidence type="ECO:0000313" key="4">
    <source>
        <dbReference type="Proteomes" id="UP001501243"/>
    </source>
</evidence>
<dbReference type="SUPFAM" id="SSF51735">
    <property type="entry name" value="NAD(P)-binding Rossmann-fold domains"/>
    <property type="match status" value="1"/>
</dbReference>
<sequence>MSQRIIITGATGMVGEGVLLTCLAQPDVEAVLSISRKPSGHTHPKLRELLVKDFFDLSGIESELAGYTACFFCAGISSVGMKEAEYTHITHDLTLYFARTLLRYSPQATFVYVSGSGTSADSRQMWARVKGHTENELLALPFGRVAAFRPGVMLPVPGQRHDSYRAITWLAKWLRPALPRFICTMREVALAMLNTARHGAPKPVLEVPDIVQLAR</sequence>